<evidence type="ECO:0000259" key="1">
    <source>
        <dbReference type="PROSITE" id="PS51379"/>
    </source>
</evidence>
<evidence type="ECO:0000313" key="2">
    <source>
        <dbReference type="EMBL" id="MCC4309486.1"/>
    </source>
</evidence>
<proteinExistence type="predicted"/>
<evidence type="ECO:0000313" key="3">
    <source>
        <dbReference type="Proteomes" id="UP001108027"/>
    </source>
</evidence>
<sequence>MAINHSACIEACNRCAAYCDHCAVSCLEEGNREEMAECIRLDLQCAAICRLAAQYLAQDSRFAIQLCELCAEVCKACGEECGKHDHDHCRECADACMACVRECSAMVA</sequence>
<reference evidence="2" key="1">
    <citation type="submission" date="2021-10" db="EMBL/GenBank/DDBJ databases">
        <title>The diversity and Nitrogen Metabolism of Culturable Nitrate-Utilizing Bacteria Within the Oxygen Minimum Zone of the Changjiang (Yangtze River)Estuary.</title>
        <authorList>
            <person name="Zhang D."/>
            <person name="Zheng J."/>
            <person name="Liu S."/>
            <person name="He W."/>
        </authorList>
    </citation>
    <scope>NUCLEOTIDE SEQUENCE</scope>
    <source>
        <strain evidence="2">FXH-223</strain>
    </source>
</reference>
<dbReference type="InterPro" id="IPR044543">
    <property type="entry name" value="YHJQ-like"/>
</dbReference>
<dbReference type="PANTHER" id="PTHR37310:SF1">
    <property type="entry name" value="CYTOPLASMIC PROTEIN"/>
    <property type="match status" value="1"/>
</dbReference>
<dbReference type="RefSeq" id="WP_204428280.1">
    <property type="nucleotide sequence ID" value="NZ_ARXL01000040.1"/>
</dbReference>
<organism evidence="2 3">
    <name type="scientific">Alloalcanivorax marinus</name>
    <dbReference type="NCBI Taxonomy" id="1177169"/>
    <lineage>
        <taxon>Bacteria</taxon>
        <taxon>Pseudomonadati</taxon>
        <taxon>Pseudomonadota</taxon>
        <taxon>Gammaproteobacteria</taxon>
        <taxon>Oceanospirillales</taxon>
        <taxon>Alcanivoracaceae</taxon>
        <taxon>Alloalcanivorax</taxon>
    </lineage>
</organism>
<name>A0A9Q3ULL9_9GAMM</name>
<dbReference type="AlphaFoldDB" id="A0A9Q3ULL9"/>
<dbReference type="InterPro" id="IPR017896">
    <property type="entry name" value="4Fe4S_Fe-S-bd"/>
</dbReference>
<dbReference type="PROSITE" id="PS51379">
    <property type="entry name" value="4FE4S_FER_2"/>
    <property type="match status" value="1"/>
</dbReference>
<gene>
    <name evidence="2" type="ORF">LL252_13000</name>
</gene>
<dbReference type="Proteomes" id="UP001108027">
    <property type="component" value="Unassembled WGS sequence"/>
</dbReference>
<accession>A0A9Q3ULL9</accession>
<dbReference type="Gene3D" id="1.20.1270.360">
    <property type="match status" value="1"/>
</dbReference>
<dbReference type="Pfam" id="PF03860">
    <property type="entry name" value="Csp"/>
    <property type="match status" value="1"/>
</dbReference>
<comment type="caution">
    <text evidence="2">The sequence shown here is derived from an EMBL/GenBank/DDBJ whole genome shotgun (WGS) entry which is preliminary data.</text>
</comment>
<protein>
    <submittedName>
        <fullName evidence="2">Four-helix bundle copper-binding protein</fullName>
    </submittedName>
</protein>
<dbReference type="PANTHER" id="PTHR37310">
    <property type="entry name" value="CYTOPLASMIC PROTEIN-RELATED"/>
    <property type="match status" value="1"/>
</dbReference>
<dbReference type="InterPro" id="IPR005560">
    <property type="entry name" value="Csp_YhjQ"/>
</dbReference>
<dbReference type="CDD" id="cd08026">
    <property type="entry name" value="DUF326"/>
    <property type="match status" value="1"/>
</dbReference>
<feature type="domain" description="4Fe-4S ferredoxin-type" evidence="1">
    <location>
        <begin position="1"/>
        <end position="29"/>
    </location>
</feature>
<keyword evidence="3" id="KW-1185">Reference proteome</keyword>
<dbReference type="EMBL" id="JAJGNA010000017">
    <property type="protein sequence ID" value="MCC4309486.1"/>
    <property type="molecule type" value="Genomic_DNA"/>
</dbReference>